<keyword evidence="4" id="KW-1185">Reference proteome</keyword>
<dbReference type="InterPro" id="IPR002611">
    <property type="entry name" value="IstB_ATP-bd"/>
</dbReference>
<gene>
    <name evidence="3" type="ORF">Lysil_1509</name>
</gene>
<dbReference type="RefSeq" id="WP_103075061.1">
    <property type="nucleotide sequence ID" value="NZ_NPZB01000002.1"/>
</dbReference>
<evidence type="ECO:0000256" key="1">
    <source>
        <dbReference type="SAM" id="MobiDB-lite"/>
    </source>
</evidence>
<dbReference type="AlphaFoldDB" id="A0A2K1PX14"/>
<dbReference type="EMBL" id="NPZB01000002">
    <property type="protein sequence ID" value="PNS07333.1"/>
    <property type="molecule type" value="Genomic_DNA"/>
</dbReference>
<evidence type="ECO:0000259" key="2">
    <source>
        <dbReference type="Pfam" id="PF01695"/>
    </source>
</evidence>
<protein>
    <recommendedName>
        <fullName evidence="2">IstB-like ATP-binding domain-containing protein</fullName>
    </recommendedName>
</protein>
<dbReference type="OrthoDB" id="9773429at2"/>
<feature type="region of interest" description="Disordered" evidence="1">
    <location>
        <begin position="32"/>
        <end position="66"/>
    </location>
</feature>
<proteinExistence type="predicted"/>
<dbReference type="Pfam" id="PF01695">
    <property type="entry name" value="IstB_IS21"/>
    <property type="match status" value="1"/>
</dbReference>
<sequence>MAQRLRDAELTTALLARHTHHCQIIETGNDSYRFSNNTAATTPPMQKAGNPKDADDLDYTQPAAQI</sequence>
<evidence type="ECO:0000313" key="4">
    <source>
        <dbReference type="Proteomes" id="UP000236220"/>
    </source>
</evidence>
<organism evidence="3 4">
    <name type="scientific">Solilutibacter silvestris</name>
    <dbReference type="NCBI Taxonomy" id="1645665"/>
    <lineage>
        <taxon>Bacteria</taxon>
        <taxon>Pseudomonadati</taxon>
        <taxon>Pseudomonadota</taxon>
        <taxon>Gammaproteobacteria</taxon>
        <taxon>Lysobacterales</taxon>
        <taxon>Lysobacteraceae</taxon>
        <taxon>Solilutibacter</taxon>
    </lineage>
</organism>
<feature type="compositionally biased region" description="Polar residues" evidence="1">
    <location>
        <begin position="32"/>
        <end position="44"/>
    </location>
</feature>
<feature type="domain" description="IstB-like ATP-binding" evidence="2">
    <location>
        <begin position="3"/>
        <end position="38"/>
    </location>
</feature>
<name>A0A2K1PX14_9GAMM</name>
<evidence type="ECO:0000313" key="3">
    <source>
        <dbReference type="EMBL" id="PNS07333.1"/>
    </source>
</evidence>
<dbReference type="Proteomes" id="UP000236220">
    <property type="component" value="Unassembled WGS sequence"/>
</dbReference>
<comment type="caution">
    <text evidence="3">The sequence shown here is derived from an EMBL/GenBank/DDBJ whole genome shotgun (WGS) entry which is preliminary data.</text>
</comment>
<dbReference type="GO" id="GO:0005524">
    <property type="term" value="F:ATP binding"/>
    <property type="evidence" value="ECO:0007669"/>
    <property type="project" value="InterPro"/>
</dbReference>
<accession>A0A2K1PX14</accession>
<reference evidence="3 4" key="1">
    <citation type="submission" date="2017-08" db="EMBL/GenBank/DDBJ databases">
        <title>Lysobacter sylvestris genome.</title>
        <authorList>
            <person name="Zhang D.-C."/>
            <person name="Albuquerque L."/>
            <person name="Franca L."/>
            <person name="Froufe H.J.C."/>
            <person name="Barroso C."/>
            <person name="Egas C."/>
            <person name="Da Costa M."/>
            <person name="Margesin R."/>
        </authorList>
    </citation>
    <scope>NUCLEOTIDE SEQUENCE [LARGE SCALE GENOMIC DNA]</scope>
    <source>
        <strain evidence="3 4">AM20-91</strain>
    </source>
</reference>